<evidence type="ECO:0000256" key="2">
    <source>
        <dbReference type="ARBA" id="ARBA00022729"/>
    </source>
</evidence>
<gene>
    <name evidence="8" type="ORF">BECKFW1821C_GA0114237_107217</name>
</gene>
<dbReference type="InterPro" id="IPR006665">
    <property type="entry name" value="OmpA-like"/>
</dbReference>
<dbReference type="InterPro" id="IPR006664">
    <property type="entry name" value="OMP_bac"/>
</dbReference>
<keyword evidence="2 6" id="KW-0732">Signal</keyword>
<dbReference type="PRINTS" id="PR01021">
    <property type="entry name" value="OMPADOMAIN"/>
</dbReference>
<dbReference type="InterPro" id="IPR003367">
    <property type="entry name" value="Thrombospondin_3-like_rpt"/>
</dbReference>
<evidence type="ECO:0000256" key="4">
    <source>
        <dbReference type="ARBA" id="ARBA00023237"/>
    </source>
</evidence>
<dbReference type="InterPro" id="IPR036737">
    <property type="entry name" value="OmpA-like_sf"/>
</dbReference>
<dbReference type="GO" id="GO:0009279">
    <property type="term" value="C:cell outer membrane"/>
    <property type="evidence" value="ECO:0007669"/>
    <property type="project" value="UniProtKB-SubCell"/>
</dbReference>
<dbReference type="CDD" id="cd07185">
    <property type="entry name" value="OmpA_C-like"/>
    <property type="match status" value="1"/>
</dbReference>
<accession>A0A450TZ86</accession>
<protein>
    <submittedName>
        <fullName evidence="8">OmpA-OmpF porin, OOP family</fullName>
    </submittedName>
</protein>
<dbReference type="GO" id="GO:0005509">
    <property type="term" value="F:calcium ion binding"/>
    <property type="evidence" value="ECO:0007669"/>
    <property type="project" value="InterPro"/>
</dbReference>
<organism evidence="8">
    <name type="scientific">Candidatus Kentrum sp. FW</name>
    <dbReference type="NCBI Taxonomy" id="2126338"/>
    <lineage>
        <taxon>Bacteria</taxon>
        <taxon>Pseudomonadati</taxon>
        <taxon>Pseudomonadota</taxon>
        <taxon>Gammaproteobacteria</taxon>
        <taxon>Candidatus Kentrum</taxon>
    </lineage>
</organism>
<feature type="signal peptide" evidence="6">
    <location>
        <begin position="1"/>
        <end position="21"/>
    </location>
</feature>
<dbReference type="SUPFAM" id="SSF103647">
    <property type="entry name" value="TSP type-3 repeat"/>
    <property type="match status" value="2"/>
</dbReference>
<comment type="subcellular location">
    <subcellularLocation>
        <location evidence="1">Cell outer membrane</location>
    </subcellularLocation>
</comment>
<feature type="domain" description="OmpA-like" evidence="7">
    <location>
        <begin position="222"/>
        <end position="338"/>
    </location>
</feature>
<dbReference type="Gene3D" id="3.30.1330.60">
    <property type="entry name" value="OmpA-like domain"/>
    <property type="match status" value="1"/>
</dbReference>
<sequence>MKILHLLVLSIALVISGCASIDFRAPDSDKDGVPNDKDKCPNTKGISVCEKFFPCPDSNGKNVLDDKYNCLDTKGISAEDYCGCPDSDGDGVPDNRDECPDTKGVRLCEKGFSQYSGPEDMLKCWDRRSKMEGIHVDGKGCPMDSDGDGVSDYRDQCPNTRPGIKVDDKGCIAEPVICEGLGCTEHKNRCEKHKMECKKPKRSKPKKTCEEPGGCPDSKAACKKLFIDLPRKIHFDFDKYYIGHEDSYILDDVIKALKSTDIRIHLEGYADDIGTEEYNLHLSRKRAWEVKNYLVSRGIPADGITTEGKGQLFPITHDRTRQDRPKNRRVEILCQPRSEP</sequence>
<keyword evidence="4" id="KW-0998">Cell outer membrane</keyword>
<dbReference type="InterPro" id="IPR050330">
    <property type="entry name" value="Bact_OuterMem_StrucFunc"/>
</dbReference>
<evidence type="ECO:0000256" key="3">
    <source>
        <dbReference type="ARBA" id="ARBA00023136"/>
    </source>
</evidence>
<dbReference type="Gene3D" id="4.10.1080.10">
    <property type="entry name" value="TSP type-3 repeat"/>
    <property type="match status" value="1"/>
</dbReference>
<evidence type="ECO:0000256" key="5">
    <source>
        <dbReference type="PROSITE-ProRule" id="PRU00473"/>
    </source>
</evidence>
<dbReference type="SUPFAM" id="SSF103088">
    <property type="entry name" value="OmpA-like"/>
    <property type="match status" value="1"/>
</dbReference>
<dbReference type="PANTHER" id="PTHR30329">
    <property type="entry name" value="STATOR ELEMENT OF FLAGELLAR MOTOR COMPLEX"/>
    <property type="match status" value="1"/>
</dbReference>
<keyword evidence="3 5" id="KW-0472">Membrane</keyword>
<evidence type="ECO:0000256" key="1">
    <source>
        <dbReference type="ARBA" id="ARBA00004442"/>
    </source>
</evidence>
<dbReference type="PANTHER" id="PTHR30329:SF21">
    <property type="entry name" value="LIPOPROTEIN YIAD-RELATED"/>
    <property type="match status" value="1"/>
</dbReference>
<dbReference type="EMBL" id="CAADFE010000072">
    <property type="protein sequence ID" value="VFJ75364.1"/>
    <property type="molecule type" value="Genomic_DNA"/>
</dbReference>
<dbReference type="GO" id="GO:0007155">
    <property type="term" value="P:cell adhesion"/>
    <property type="evidence" value="ECO:0007669"/>
    <property type="project" value="InterPro"/>
</dbReference>
<dbReference type="Pfam" id="PF00691">
    <property type="entry name" value="OmpA"/>
    <property type="match status" value="1"/>
</dbReference>
<dbReference type="InterPro" id="IPR028974">
    <property type="entry name" value="TSP_type-3_rpt"/>
</dbReference>
<name>A0A450TZ86_9GAMM</name>
<dbReference type="PROSITE" id="PS51123">
    <property type="entry name" value="OMPA_2"/>
    <property type="match status" value="1"/>
</dbReference>
<evidence type="ECO:0000259" key="7">
    <source>
        <dbReference type="PROSITE" id="PS51123"/>
    </source>
</evidence>
<evidence type="ECO:0000256" key="6">
    <source>
        <dbReference type="SAM" id="SignalP"/>
    </source>
</evidence>
<dbReference type="PROSITE" id="PS51257">
    <property type="entry name" value="PROKAR_LIPOPROTEIN"/>
    <property type="match status" value="1"/>
</dbReference>
<evidence type="ECO:0000313" key="8">
    <source>
        <dbReference type="EMBL" id="VFJ75364.1"/>
    </source>
</evidence>
<reference evidence="8" key="1">
    <citation type="submission" date="2019-02" db="EMBL/GenBank/DDBJ databases">
        <authorList>
            <person name="Gruber-Vodicka R. H."/>
            <person name="Seah K. B. B."/>
        </authorList>
    </citation>
    <scope>NUCLEOTIDE SEQUENCE</scope>
    <source>
        <strain evidence="8">BECK_BZ131</strain>
    </source>
</reference>
<dbReference type="AlphaFoldDB" id="A0A450TZ86"/>
<feature type="chain" id="PRO_5019397733" evidence="6">
    <location>
        <begin position="22"/>
        <end position="340"/>
    </location>
</feature>
<dbReference type="Pfam" id="PF02412">
    <property type="entry name" value="TSP_3"/>
    <property type="match status" value="2"/>
</dbReference>
<proteinExistence type="predicted"/>